<gene>
    <name evidence="1" type="ORF">QAD02_007750</name>
</gene>
<keyword evidence="2" id="KW-1185">Reference proteome</keyword>
<proteinExistence type="predicted"/>
<name>A0ACC2N579_9HYME</name>
<evidence type="ECO:0000313" key="2">
    <source>
        <dbReference type="Proteomes" id="UP001239111"/>
    </source>
</evidence>
<evidence type="ECO:0000313" key="1">
    <source>
        <dbReference type="EMBL" id="KAJ8666088.1"/>
    </source>
</evidence>
<accession>A0ACC2N579</accession>
<protein>
    <submittedName>
        <fullName evidence="1">Uncharacterized protein</fullName>
    </submittedName>
</protein>
<sequence length="179" mass="18642">MGLSKSPSSTSPSGAPTEPVESALQQQLSKPALTANKIVFTPTQQPAKQLDSSFGSAEQGSSADSSKTTNFILSSPSVTPPNFRSVPKLYNTTIFKLSPKLRASPATPNQAQQQQPAPGAFDSSSSTGFSGSKATTNTFASSTQTIALSFGESSTPQQLQQQGFLFGATQPSGLLMFDE</sequence>
<organism evidence="1 2">
    <name type="scientific">Eretmocerus hayati</name>
    <dbReference type="NCBI Taxonomy" id="131215"/>
    <lineage>
        <taxon>Eukaryota</taxon>
        <taxon>Metazoa</taxon>
        <taxon>Ecdysozoa</taxon>
        <taxon>Arthropoda</taxon>
        <taxon>Hexapoda</taxon>
        <taxon>Insecta</taxon>
        <taxon>Pterygota</taxon>
        <taxon>Neoptera</taxon>
        <taxon>Endopterygota</taxon>
        <taxon>Hymenoptera</taxon>
        <taxon>Apocrita</taxon>
        <taxon>Proctotrupomorpha</taxon>
        <taxon>Chalcidoidea</taxon>
        <taxon>Aphelinidae</taxon>
        <taxon>Aphelininae</taxon>
        <taxon>Eretmocerus</taxon>
    </lineage>
</organism>
<dbReference type="EMBL" id="CM056744">
    <property type="protein sequence ID" value="KAJ8666088.1"/>
    <property type="molecule type" value="Genomic_DNA"/>
</dbReference>
<comment type="caution">
    <text evidence="1">The sequence shown here is derived from an EMBL/GenBank/DDBJ whole genome shotgun (WGS) entry which is preliminary data.</text>
</comment>
<dbReference type="Proteomes" id="UP001239111">
    <property type="component" value="Chromosome 4"/>
</dbReference>
<reference evidence="1" key="1">
    <citation type="submission" date="2023-04" db="EMBL/GenBank/DDBJ databases">
        <title>A chromosome-level genome assembly of the parasitoid wasp Eretmocerus hayati.</title>
        <authorList>
            <person name="Zhong Y."/>
            <person name="Liu S."/>
            <person name="Liu Y."/>
        </authorList>
    </citation>
    <scope>NUCLEOTIDE SEQUENCE</scope>
    <source>
        <strain evidence="1">ZJU_SS_LIU_2023</strain>
    </source>
</reference>